<proteinExistence type="predicted"/>
<evidence type="ECO:0000313" key="1">
    <source>
        <dbReference type="EMBL" id="KTB37998.1"/>
    </source>
</evidence>
<evidence type="ECO:0000313" key="2">
    <source>
        <dbReference type="Proteomes" id="UP000054988"/>
    </source>
</evidence>
<dbReference type="EMBL" id="LATX01001790">
    <property type="protein sequence ID" value="KTB37998.1"/>
    <property type="molecule type" value="Genomic_DNA"/>
</dbReference>
<comment type="caution">
    <text evidence="1">The sequence shown here is derived from an EMBL/GenBank/DDBJ whole genome shotgun (WGS) entry which is preliminary data.</text>
</comment>
<sequence length="24" mass="2819">MHAHYIIISLLARWCMFDPLPPPP</sequence>
<dbReference type="AlphaFoldDB" id="A0A0W0FNS8"/>
<accession>A0A0W0FNS8</accession>
<gene>
    <name evidence="1" type="ORF">WG66_9407</name>
</gene>
<reference evidence="1 2" key="1">
    <citation type="submission" date="2015-12" db="EMBL/GenBank/DDBJ databases">
        <title>Draft genome sequence of Moniliophthora roreri, the causal agent of frosty pod rot of cacao.</title>
        <authorList>
            <person name="Aime M.C."/>
            <person name="Diaz-Valderrama J.R."/>
            <person name="Kijpornyongpan T."/>
            <person name="Phillips-Mora W."/>
        </authorList>
    </citation>
    <scope>NUCLEOTIDE SEQUENCE [LARGE SCALE GENOMIC DNA]</scope>
    <source>
        <strain evidence="1 2">MCA 2952</strain>
    </source>
</reference>
<protein>
    <submittedName>
        <fullName evidence="1">Uncharacterized protein</fullName>
    </submittedName>
</protein>
<dbReference type="Proteomes" id="UP000054988">
    <property type="component" value="Unassembled WGS sequence"/>
</dbReference>
<name>A0A0W0FNS8_MONRR</name>
<organism evidence="1 2">
    <name type="scientific">Moniliophthora roreri</name>
    <name type="common">Frosty pod rot fungus</name>
    <name type="synonym">Monilia roreri</name>
    <dbReference type="NCBI Taxonomy" id="221103"/>
    <lineage>
        <taxon>Eukaryota</taxon>
        <taxon>Fungi</taxon>
        <taxon>Dikarya</taxon>
        <taxon>Basidiomycota</taxon>
        <taxon>Agaricomycotina</taxon>
        <taxon>Agaricomycetes</taxon>
        <taxon>Agaricomycetidae</taxon>
        <taxon>Agaricales</taxon>
        <taxon>Marasmiineae</taxon>
        <taxon>Marasmiaceae</taxon>
        <taxon>Moniliophthora</taxon>
    </lineage>
</organism>